<sequence>MSLRKMRMRVIDRLTLIAVHTVAVSVAMTAGVISNTLSLVDDVLDQPSKSKKPFQDKK</sequence>
<gene>
    <name evidence="1" type="ORF">M3P05_04330</name>
</gene>
<protein>
    <submittedName>
        <fullName evidence="1">Uncharacterized protein</fullName>
    </submittedName>
</protein>
<dbReference type="EMBL" id="JAMFLX010000004">
    <property type="protein sequence ID" value="MCL6269170.1"/>
    <property type="molecule type" value="Genomic_DNA"/>
</dbReference>
<dbReference type="RefSeq" id="WP_249698095.1">
    <property type="nucleotide sequence ID" value="NZ_JAMFLX010000004.1"/>
</dbReference>
<evidence type="ECO:0000313" key="1">
    <source>
        <dbReference type="EMBL" id="MCL6269170.1"/>
    </source>
</evidence>
<organism evidence="1 2">
    <name type="scientific">Parendozoicomonas callyspongiae</name>
    <dbReference type="NCBI Taxonomy" id="2942213"/>
    <lineage>
        <taxon>Bacteria</taxon>
        <taxon>Pseudomonadati</taxon>
        <taxon>Pseudomonadota</taxon>
        <taxon>Gammaproteobacteria</taxon>
        <taxon>Oceanospirillales</taxon>
        <taxon>Endozoicomonadaceae</taxon>
        <taxon>Parendozoicomonas</taxon>
    </lineage>
</organism>
<evidence type="ECO:0000313" key="2">
    <source>
        <dbReference type="Proteomes" id="UP001203338"/>
    </source>
</evidence>
<proteinExistence type="predicted"/>
<dbReference type="Proteomes" id="UP001203338">
    <property type="component" value="Unassembled WGS sequence"/>
</dbReference>
<name>A0ABT0PCW4_9GAMM</name>
<comment type="caution">
    <text evidence="1">The sequence shown here is derived from an EMBL/GenBank/DDBJ whole genome shotgun (WGS) entry which is preliminary data.</text>
</comment>
<reference evidence="1 2" key="1">
    <citation type="submission" date="2022-05" db="EMBL/GenBank/DDBJ databases">
        <authorList>
            <person name="Park J.-S."/>
        </authorList>
    </citation>
    <scope>NUCLEOTIDE SEQUENCE [LARGE SCALE GENOMIC DNA]</scope>
    <source>
        <strain evidence="1 2">2012CJ34-2</strain>
    </source>
</reference>
<keyword evidence="2" id="KW-1185">Reference proteome</keyword>
<accession>A0ABT0PCW4</accession>